<comment type="caution">
    <text evidence="2">The sequence shown here is derived from an EMBL/GenBank/DDBJ whole genome shotgun (WGS) entry which is preliminary data.</text>
</comment>
<name>A0ABP0HF12_9DINO</name>
<dbReference type="PANTHER" id="PTHR33153:SF3">
    <property type="entry name" value="TRAFFICKING PROTEIN PARTICLE COMPLEX SUBUNIT 11 DOMAIN-CONTAINING PROTEIN"/>
    <property type="match status" value="1"/>
</dbReference>
<accession>A0ABP0HF12</accession>
<evidence type="ECO:0000259" key="1">
    <source>
        <dbReference type="Pfam" id="PF25273"/>
    </source>
</evidence>
<proteinExistence type="predicted"/>
<gene>
    <name evidence="2" type="ORF">SCF082_LOCUS1535</name>
</gene>
<dbReference type="EMBL" id="CAXAMM010000769">
    <property type="protein sequence ID" value="CAK8988798.1"/>
    <property type="molecule type" value="Genomic_DNA"/>
</dbReference>
<sequence>MKDHYEALKAVTDLETVSFKTFWTVWNEQFPFLRFRPYSNHAQCSVCCRHKLLIRGLSNHVAARRHQISLMSEHLRSQYMDRQCYWALRGQSRLRANTFLVAIIDSMDQLKFQYPRTPVAYAKDMSTMQRPKLHVTCCLAHGHSYCFYLAKHAYPKDSSVMTEIVANLLTRLGASGVRLSLLHFHLQSDNTPREFKNNTLLRFLSACVSHGLLAGCTMAHLRTGHSHEDIDQGFGALGTFIVRHAKTVETPEKFQEIIQRYCEAAVRPYEKDRLTFMIDRHRDWKGFMAGAVPVSLHGVGGSGAPHWFEFQQRQVLGVLDHYY</sequence>
<dbReference type="PANTHER" id="PTHR33153">
    <property type="entry name" value="MYND-TYPE DOMAIN-CONTAINING PROTEIN"/>
    <property type="match status" value="1"/>
</dbReference>
<reference evidence="2 3" key="1">
    <citation type="submission" date="2024-02" db="EMBL/GenBank/DDBJ databases">
        <authorList>
            <person name="Chen Y."/>
            <person name="Shah S."/>
            <person name="Dougan E. K."/>
            <person name="Thang M."/>
            <person name="Chan C."/>
        </authorList>
    </citation>
    <scope>NUCLEOTIDE SEQUENCE [LARGE SCALE GENOMIC DNA]</scope>
</reference>
<keyword evidence="3" id="KW-1185">Reference proteome</keyword>
<evidence type="ECO:0000313" key="2">
    <source>
        <dbReference type="EMBL" id="CAK8988798.1"/>
    </source>
</evidence>
<protein>
    <recommendedName>
        <fullName evidence="1">DUF7869 domain-containing protein</fullName>
    </recommendedName>
</protein>
<organism evidence="2 3">
    <name type="scientific">Durusdinium trenchii</name>
    <dbReference type="NCBI Taxonomy" id="1381693"/>
    <lineage>
        <taxon>Eukaryota</taxon>
        <taxon>Sar</taxon>
        <taxon>Alveolata</taxon>
        <taxon>Dinophyceae</taxon>
        <taxon>Suessiales</taxon>
        <taxon>Symbiodiniaceae</taxon>
        <taxon>Durusdinium</taxon>
    </lineage>
</organism>
<dbReference type="Pfam" id="PF25273">
    <property type="entry name" value="DUF7869"/>
    <property type="match status" value="1"/>
</dbReference>
<evidence type="ECO:0000313" key="3">
    <source>
        <dbReference type="Proteomes" id="UP001642464"/>
    </source>
</evidence>
<feature type="domain" description="DUF7869" evidence="1">
    <location>
        <begin position="123"/>
        <end position="314"/>
    </location>
</feature>
<dbReference type="Proteomes" id="UP001642464">
    <property type="component" value="Unassembled WGS sequence"/>
</dbReference>
<dbReference type="InterPro" id="IPR057191">
    <property type="entry name" value="DUF7869"/>
</dbReference>